<feature type="compositionally biased region" description="Low complexity" evidence="1">
    <location>
        <begin position="807"/>
        <end position="819"/>
    </location>
</feature>
<feature type="region of interest" description="Disordered" evidence="1">
    <location>
        <begin position="992"/>
        <end position="1081"/>
    </location>
</feature>
<keyword evidence="3" id="KW-1185">Reference proteome</keyword>
<feature type="region of interest" description="Disordered" evidence="1">
    <location>
        <begin position="162"/>
        <end position="412"/>
    </location>
</feature>
<sequence>MDAPQQGIVALSTHPRPRASRVTPGSQAASSRYHGVTHRKDSNRERVYAPTVVGASKRTTMDGLAEVQKLTDGVIVVPKGGVMSKLRVKGEDDETTTAPGGERHSRSSRGNGAKSGLKGATPGATVAEATVSATSTASHKSGEAGSALWPVVAADFTANESTATKSGTYSPSFGDAASGDSKSHSLNERHNRRAGGKLANRRRRRKRKPSAKPTSHSGSGSSSSGVPEESSIKGPGSAALEDLSVRDGHASMSIEVHRKASNTKAKDATKPRPHRRRSKKPRMLTTVQEKGTSTRSSEMPSKLQDSATSVGRDGSSSEAKHETLSSVLARTSTTGANLKFTNSKPITDDGSSVTSTTTKEHSASSNKRSMAPRNAIDSVPLDEAHIGTAEPGNGTTEKALSERREMTHDKNVGHPETSGYHDFLNHSAVVSTTQLYAAKPVKPELVERNSSDSAPEQVFTNVLPRSKHAGEISETNLANTAVSYSPNPEDEKFLDFNINLNDTMEDFLTESSTKRPEREEQQSSRKVFLTHSSSGMNEVSPVAVVKLKSNASSKAFIPVTTPQILTHSETNKAYDIPSWKQNFGGNDGKFSSHSNAVGGVTKKGSSATTISPELHNSTATANSGVAKAKRAATARSGETLHTEGKKGAHITPSKYMKPEHNDPDADSGSLLEMQVNFLSQYNRTQRAPIQTTREASASPTSQERSTDSMNHTSTSHVTSLSAINPHAGGAEWFRDGGTAVNSTTRKPVASVIPSSSAVPSSQGSKKSPSRGLEADDDDDDDDDDENEEEGTSSHSKASVQPRPTVPSIVIAIKAASAKVWRNSSTKKATPASTGQRRAEMLSAEPKPKVPVRGSGNTRLNDANGVLRLGGLLDLKESTAQSGQPASLVNNSETTKMPSHVVVNSTEGPIGQSAGKLGPASAPASHSDTAAPSQNHELSESTAPANASRSQLGEKQNSLLNSSGEGSVWRTIIPPKNGAASTTTAAAGLGVENYYDDSKNDTSVGSADASDGHSEPKLENRRIAGEIGSTTRKPGGKPDVFQTEYYYDDAPSSKGDKSIPADITEPGYGNPPEQEAIDDLFF</sequence>
<feature type="compositionally biased region" description="Basic and acidic residues" evidence="1">
    <location>
        <begin position="1009"/>
        <end position="1023"/>
    </location>
</feature>
<feature type="compositionally biased region" description="Basic residues" evidence="1">
    <location>
        <begin position="190"/>
        <end position="210"/>
    </location>
</feature>
<dbReference type="AlphaFoldDB" id="A0AAQ4EXB5"/>
<dbReference type="EMBL" id="JARKHS020010001">
    <property type="protein sequence ID" value="KAK8779242.1"/>
    <property type="molecule type" value="Genomic_DNA"/>
</dbReference>
<protein>
    <submittedName>
        <fullName evidence="2">Uncharacterized protein</fullName>
    </submittedName>
</protein>
<feature type="region of interest" description="Disordered" evidence="1">
    <location>
        <begin position="595"/>
        <end position="668"/>
    </location>
</feature>
<feature type="compositionally biased region" description="Polar residues" evidence="1">
    <location>
        <begin position="684"/>
        <end position="722"/>
    </location>
</feature>
<comment type="caution">
    <text evidence="2">The sequence shown here is derived from an EMBL/GenBank/DDBJ whole genome shotgun (WGS) entry which is preliminary data.</text>
</comment>
<feature type="compositionally biased region" description="Basic residues" evidence="1">
    <location>
        <begin position="271"/>
        <end position="282"/>
    </location>
</feature>
<feature type="region of interest" description="Disordered" evidence="1">
    <location>
        <begin position="86"/>
        <end position="124"/>
    </location>
</feature>
<feature type="compositionally biased region" description="Basic and acidic residues" evidence="1">
    <location>
        <begin position="38"/>
        <end position="47"/>
    </location>
</feature>
<feature type="compositionally biased region" description="Polar residues" evidence="1">
    <location>
        <begin position="923"/>
        <end position="964"/>
    </location>
</feature>
<feature type="compositionally biased region" description="Polar residues" evidence="1">
    <location>
        <begin position="162"/>
        <end position="171"/>
    </location>
</feature>
<organism evidence="2 3">
    <name type="scientific">Amblyomma americanum</name>
    <name type="common">Lone star tick</name>
    <dbReference type="NCBI Taxonomy" id="6943"/>
    <lineage>
        <taxon>Eukaryota</taxon>
        <taxon>Metazoa</taxon>
        <taxon>Ecdysozoa</taxon>
        <taxon>Arthropoda</taxon>
        <taxon>Chelicerata</taxon>
        <taxon>Arachnida</taxon>
        <taxon>Acari</taxon>
        <taxon>Parasitiformes</taxon>
        <taxon>Ixodida</taxon>
        <taxon>Ixodoidea</taxon>
        <taxon>Ixodidae</taxon>
        <taxon>Amblyomminae</taxon>
        <taxon>Amblyomma</taxon>
    </lineage>
</organism>
<feature type="region of interest" description="Disordered" evidence="1">
    <location>
        <begin position="684"/>
        <end position="862"/>
    </location>
</feature>
<evidence type="ECO:0000313" key="2">
    <source>
        <dbReference type="EMBL" id="KAK8779242.1"/>
    </source>
</evidence>
<accession>A0AAQ4EXB5</accession>
<feature type="region of interest" description="Disordered" evidence="1">
    <location>
        <begin position="902"/>
        <end position="980"/>
    </location>
</feature>
<name>A0AAQ4EXB5_AMBAM</name>
<proteinExistence type="predicted"/>
<feature type="compositionally biased region" description="Polar residues" evidence="1">
    <location>
        <begin position="603"/>
        <end position="623"/>
    </location>
</feature>
<dbReference type="Proteomes" id="UP001321473">
    <property type="component" value="Unassembled WGS sequence"/>
</dbReference>
<feature type="compositionally biased region" description="Acidic residues" evidence="1">
    <location>
        <begin position="774"/>
        <end position="790"/>
    </location>
</feature>
<gene>
    <name evidence="2" type="ORF">V5799_019417</name>
</gene>
<feature type="compositionally biased region" description="Low complexity" evidence="1">
    <location>
        <begin position="215"/>
        <end position="229"/>
    </location>
</feature>
<feature type="compositionally biased region" description="Low complexity" evidence="1">
    <location>
        <begin position="746"/>
        <end position="766"/>
    </location>
</feature>
<feature type="region of interest" description="Disordered" evidence="1">
    <location>
        <begin position="1"/>
        <end position="47"/>
    </location>
</feature>
<evidence type="ECO:0000313" key="3">
    <source>
        <dbReference type="Proteomes" id="UP001321473"/>
    </source>
</evidence>
<feature type="compositionally biased region" description="Polar residues" evidence="1">
    <location>
        <begin position="821"/>
        <end position="835"/>
    </location>
</feature>
<feature type="compositionally biased region" description="Polar residues" evidence="1">
    <location>
        <begin position="324"/>
        <end position="345"/>
    </location>
</feature>
<feature type="compositionally biased region" description="Polar residues" evidence="1">
    <location>
        <begin position="285"/>
        <end position="317"/>
    </location>
</feature>
<evidence type="ECO:0000256" key="1">
    <source>
        <dbReference type="SAM" id="MobiDB-lite"/>
    </source>
</evidence>
<reference evidence="2 3" key="1">
    <citation type="journal article" date="2023" name="Arcadia Sci">
        <title>De novo assembly of a long-read Amblyomma americanum tick genome.</title>
        <authorList>
            <person name="Chou S."/>
            <person name="Poskanzer K.E."/>
            <person name="Rollins M."/>
            <person name="Thuy-Boun P.S."/>
        </authorList>
    </citation>
    <scope>NUCLEOTIDE SEQUENCE [LARGE SCALE GENOMIC DNA]</scope>
    <source>
        <strain evidence="2">F_SG_1</strain>
        <tissue evidence="2">Salivary glands</tissue>
    </source>
</reference>
<feature type="compositionally biased region" description="Basic and acidic residues" evidence="1">
    <location>
        <begin position="399"/>
        <end position="412"/>
    </location>
</feature>